<gene>
    <name evidence="2" type="primary">ABSGL_15503.1 scaffold 17607</name>
</gene>
<proteinExistence type="predicted"/>
<sequence length="121" mass="13755">MVRNDKAVEFNKLKRKLDNLTEEHRMLISYLGMIEDAVIQEFRQYMNPTLTKRQCCIASSRRSHPYMKSLAQRSRRPYMLGSVAPLSPPASSVSQTSSPASSPLLTPMYERLPSLISPHST</sequence>
<name>A0A168TBK3_ABSGL</name>
<reference evidence="2" key="1">
    <citation type="submission" date="2016-04" db="EMBL/GenBank/DDBJ databases">
        <authorList>
            <person name="Evans L.H."/>
            <person name="Alamgir A."/>
            <person name="Owens N."/>
            <person name="Weber N.D."/>
            <person name="Virtaneva K."/>
            <person name="Barbian K."/>
            <person name="Babar A."/>
            <person name="Rosenke K."/>
        </authorList>
    </citation>
    <scope>NUCLEOTIDE SEQUENCE [LARGE SCALE GENOMIC DNA]</scope>
    <source>
        <strain evidence="2">CBS 101.48</strain>
    </source>
</reference>
<evidence type="ECO:0000313" key="2">
    <source>
        <dbReference type="EMBL" id="SAM09794.1"/>
    </source>
</evidence>
<dbReference type="Proteomes" id="UP000078561">
    <property type="component" value="Unassembled WGS sequence"/>
</dbReference>
<dbReference type="EMBL" id="LT555210">
    <property type="protein sequence ID" value="SAM09794.1"/>
    <property type="molecule type" value="Genomic_DNA"/>
</dbReference>
<dbReference type="OrthoDB" id="10526947at2759"/>
<evidence type="ECO:0000313" key="3">
    <source>
        <dbReference type="Proteomes" id="UP000078561"/>
    </source>
</evidence>
<accession>A0A168TBK3</accession>
<dbReference type="InParanoid" id="A0A168TBK3"/>
<feature type="region of interest" description="Disordered" evidence="1">
    <location>
        <begin position="80"/>
        <end position="121"/>
    </location>
</feature>
<evidence type="ECO:0000256" key="1">
    <source>
        <dbReference type="SAM" id="MobiDB-lite"/>
    </source>
</evidence>
<organism evidence="2">
    <name type="scientific">Absidia glauca</name>
    <name type="common">Pin mould</name>
    <dbReference type="NCBI Taxonomy" id="4829"/>
    <lineage>
        <taxon>Eukaryota</taxon>
        <taxon>Fungi</taxon>
        <taxon>Fungi incertae sedis</taxon>
        <taxon>Mucoromycota</taxon>
        <taxon>Mucoromycotina</taxon>
        <taxon>Mucoromycetes</taxon>
        <taxon>Mucorales</taxon>
        <taxon>Cunninghamellaceae</taxon>
        <taxon>Absidia</taxon>
    </lineage>
</organism>
<protein>
    <submittedName>
        <fullName evidence="2">Uncharacterized protein</fullName>
    </submittedName>
</protein>
<dbReference type="AlphaFoldDB" id="A0A168TBK3"/>
<feature type="compositionally biased region" description="Low complexity" evidence="1">
    <location>
        <begin position="82"/>
        <end position="107"/>
    </location>
</feature>
<keyword evidence="3" id="KW-1185">Reference proteome</keyword>